<dbReference type="PANTHER" id="PTHR10102:SF0">
    <property type="entry name" value="DNA-DIRECTED RNA POLYMERASE, MITOCHONDRIAL"/>
    <property type="match status" value="1"/>
</dbReference>
<accession>A0A4R0R3E0</accession>
<dbReference type="InterPro" id="IPR002092">
    <property type="entry name" value="DNA-dir_Rpol_phage-type"/>
</dbReference>
<dbReference type="Gene3D" id="1.10.287.280">
    <property type="match status" value="1"/>
</dbReference>
<evidence type="ECO:0000256" key="4">
    <source>
        <dbReference type="ARBA" id="ARBA00022679"/>
    </source>
</evidence>
<feature type="compositionally biased region" description="Low complexity" evidence="11">
    <location>
        <begin position="61"/>
        <end position="72"/>
    </location>
</feature>
<dbReference type="InterPro" id="IPR037159">
    <property type="entry name" value="RNA_POL_N_sf"/>
</dbReference>
<dbReference type="GO" id="GO:0034245">
    <property type="term" value="C:mitochondrial DNA-directed RNA polymerase complex"/>
    <property type="evidence" value="ECO:0007669"/>
    <property type="project" value="TreeGrafter"/>
</dbReference>
<keyword evidence="8 10" id="KW-0804">Transcription</keyword>
<comment type="similarity">
    <text evidence="2 10">Belongs to the phage and mitochondrial RNA polymerase family.</text>
</comment>
<comment type="caution">
    <text evidence="13">The sequence shown here is derived from an EMBL/GenBank/DDBJ whole genome shotgun (WGS) entry which is preliminary data.</text>
</comment>
<dbReference type="PANTHER" id="PTHR10102">
    <property type="entry name" value="DNA-DIRECTED RNA POLYMERASE, MITOCHONDRIAL"/>
    <property type="match status" value="1"/>
</dbReference>
<evidence type="ECO:0000256" key="6">
    <source>
        <dbReference type="ARBA" id="ARBA00022946"/>
    </source>
</evidence>
<keyword evidence="5 10" id="KW-0548">Nucleotidyltransferase</keyword>
<reference evidence="13 14" key="1">
    <citation type="submission" date="2018-11" db="EMBL/GenBank/DDBJ databases">
        <title>Genome assembly of Steccherinum ochraceum LE-BIN_3174, the white-rot fungus of the Steccherinaceae family (The Residual Polyporoid clade, Polyporales, Basidiomycota).</title>
        <authorList>
            <person name="Fedorova T.V."/>
            <person name="Glazunova O.A."/>
            <person name="Landesman E.O."/>
            <person name="Moiseenko K.V."/>
            <person name="Psurtseva N.V."/>
            <person name="Savinova O.S."/>
            <person name="Shakhova N.V."/>
            <person name="Tyazhelova T.V."/>
            <person name="Vasina D.V."/>
        </authorList>
    </citation>
    <scope>NUCLEOTIDE SEQUENCE [LARGE SCALE GENOMIC DNA]</scope>
    <source>
        <strain evidence="13 14">LE-BIN_3174</strain>
    </source>
</reference>
<dbReference type="STRING" id="92696.A0A4R0R3E0"/>
<dbReference type="GO" id="GO:0006390">
    <property type="term" value="P:mitochondrial transcription"/>
    <property type="evidence" value="ECO:0007669"/>
    <property type="project" value="TreeGrafter"/>
</dbReference>
<evidence type="ECO:0000256" key="10">
    <source>
        <dbReference type="RuleBase" id="RU003805"/>
    </source>
</evidence>
<dbReference type="FunFam" id="1.10.287.280:FF:000001">
    <property type="entry name" value="DNA-directed RNA polymerase"/>
    <property type="match status" value="1"/>
</dbReference>
<name>A0A4R0R3E0_9APHY</name>
<feature type="region of interest" description="Disordered" evidence="11">
    <location>
        <begin position="1"/>
        <end position="79"/>
    </location>
</feature>
<evidence type="ECO:0000256" key="8">
    <source>
        <dbReference type="ARBA" id="ARBA00023163"/>
    </source>
</evidence>
<proteinExistence type="inferred from homology"/>
<keyword evidence="14" id="KW-1185">Reference proteome</keyword>
<dbReference type="InterPro" id="IPR043502">
    <property type="entry name" value="DNA/RNA_pol_sf"/>
</dbReference>
<keyword evidence="7" id="KW-0496">Mitochondrion</keyword>
<evidence type="ECO:0000256" key="11">
    <source>
        <dbReference type="SAM" id="MobiDB-lite"/>
    </source>
</evidence>
<dbReference type="Pfam" id="PF14700">
    <property type="entry name" value="RPOL_N"/>
    <property type="match status" value="1"/>
</dbReference>
<evidence type="ECO:0000256" key="2">
    <source>
        <dbReference type="ARBA" id="ARBA00009493"/>
    </source>
</evidence>
<keyword evidence="3 10" id="KW-0240">DNA-directed RNA polymerase</keyword>
<evidence type="ECO:0000313" key="14">
    <source>
        <dbReference type="Proteomes" id="UP000292702"/>
    </source>
</evidence>
<comment type="subcellular location">
    <subcellularLocation>
        <location evidence="1">Mitochondrion</location>
    </subcellularLocation>
</comment>
<dbReference type="Pfam" id="PF00940">
    <property type="entry name" value="RNA_pol"/>
    <property type="match status" value="1"/>
</dbReference>
<evidence type="ECO:0000256" key="1">
    <source>
        <dbReference type="ARBA" id="ARBA00004173"/>
    </source>
</evidence>
<evidence type="ECO:0000256" key="9">
    <source>
        <dbReference type="ARBA" id="ARBA00048552"/>
    </source>
</evidence>
<dbReference type="EMBL" id="RWJN01000436">
    <property type="protein sequence ID" value="TCD61720.1"/>
    <property type="molecule type" value="Genomic_DNA"/>
</dbReference>
<dbReference type="Gene3D" id="1.25.40.10">
    <property type="entry name" value="Tetratricopeptide repeat domain"/>
    <property type="match status" value="1"/>
</dbReference>
<dbReference type="GO" id="GO:0003899">
    <property type="term" value="F:DNA-directed RNA polymerase activity"/>
    <property type="evidence" value="ECO:0007669"/>
    <property type="project" value="UniProtKB-EC"/>
</dbReference>
<dbReference type="PROSITE" id="PS00489">
    <property type="entry name" value="RNA_POL_PHAGE_2"/>
    <property type="match status" value="1"/>
</dbReference>
<dbReference type="FunFam" id="1.10.150.20:FF:000041">
    <property type="entry name" value="DNA-directed RNA polymerase"/>
    <property type="match status" value="1"/>
</dbReference>
<dbReference type="Gene3D" id="1.10.1320.10">
    <property type="entry name" value="DNA-directed RNA polymerase, N-terminal domain"/>
    <property type="match status" value="1"/>
</dbReference>
<dbReference type="InterPro" id="IPR011990">
    <property type="entry name" value="TPR-like_helical_dom_sf"/>
</dbReference>
<dbReference type="InterPro" id="IPR029262">
    <property type="entry name" value="RPOL_N"/>
</dbReference>
<organism evidence="13 14">
    <name type="scientific">Steccherinum ochraceum</name>
    <dbReference type="NCBI Taxonomy" id="92696"/>
    <lineage>
        <taxon>Eukaryota</taxon>
        <taxon>Fungi</taxon>
        <taxon>Dikarya</taxon>
        <taxon>Basidiomycota</taxon>
        <taxon>Agaricomycotina</taxon>
        <taxon>Agaricomycetes</taxon>
        <taxon>Polyporales</taxon>
        <taxon>Steccherinaceae</taxon>
        <taxon>Steccherinum</taxon>
    </lineage>
</organism>
<comment type="catalytic activity">
    <reaction evidence="9 10">
        <text>RNA(n) + a ribonucleoside 5'-triphosphate = RNA(n+1) + diphosphate</text>
        <dbReference type="Rhea" id="RHEA:21248"/>
        <dbReference type="Rhea" id="RHEA-COMP:14527"/>
        <dbReference type="Rhea" id="RHEA-COMP:17342"/>
        <dbReference type="ChEBI" id="CHEBI:33019"/>
        <dbReference type="ChEBI" id="CHEBI:61557"/>
        <dbReference type="ChEBI" id="CHEBI:140395"/>
        <dbReference type="EC" id="2.7.7.6"/>
    </reaction>
</comment>
<dbReference type="OrthoDB" id="276422at2759"/>
<protein>
    <recommendedName>
        <fullName evidence="10">DNA-directed RNA polymerase</fullName>
        <ecNumber evidence="10">2.7.7.6</ecNumber>
    </recommendedName>
</protein>
<gene>
    <name evidence="13" type="primary">RPO41</name>
    <name evidence="13" type="ORF">EIP91_008006</name>
</gene>
<dbReference type="SUPFAM" id="SSF56672">
    <property type="entry name" value="DNA/RNA polymerases"/>
    <property type="match status" value="1"/>
</dbReference>
<dbReference type="GO" id="GO:0001018">
    <property type="term" value="F:mitochondrial promoter sequence-specific DNA binding"/>
    <property type="evidence" value="ECO:0007669"/>
    <property type="project" value="TreeGrafter"/>
</dbReference>
<evidence type="ECO:0000256" key="5">
    <source>
        <dbReference type="ARBA" id="ARBA00022695"/>
    </source>
</evidence>
<keyword evidence="6" id="KW-0809">Transit peptide</keyword>
<feature type="compositionally biased region" description="Acidic residues" evidence="11">
    <location>
        <begin position="1217"/>
        <end position="1226"/>
    </location>
</feature>
<evidence type="ECO:0000256" key="3">
    <source>
        <dbReference type="ARBA" id="ARBA00022478"/>
    </source>
</evidence>
<evidence type="ECO:0000259" key="12">
    <source>
        <dbReference type="SMART" id="SM01311"/>
    </source>
</evidence>
<sequence>MIPLTRNTLRRHAPTVASVSRQSLPRPARLYSSPSKSAQAPASAAAVAATALPTSYPPFMPSSGPVPSSSSQPRDEYADMESFVSRKVPYTTIPDPLPQDRTSQSSPLHDLYFHDSATQDQVSVMEACLHNFHDVYRAKQVFEQVRSTNKVSALLEVGTYNAFLDAYLEMATTRDVSKRTLWLEDMCALYEEMESDRSTVKPNAHTYATMFRLYHRFNLESGSVIPSTMDLPTPNDLLRAMIQREISVSLIVADRSMETSQDAQDIFKLLTKSAVEMNISKAVNELGVVQGLAASSVDPLKDVPEAMPVLRQKKAPKVEAIYREDGTITEIQATEPLEDGIIEPETEVPFHLDNLRKHLASVQLARRVLPEDVAARQKLLEESVYDIATARLKHESDLFSSLGLNNTTFKDTNLRSWLWQWHQKLELKIKQELARMIEMPGHEKGGRTAGQILPFLTLLKPETMSLLTILEILHTQGTGGVKDGMKTTRTLLQIGKAIETEYKTEMCKKNNIAVPSSSPRGSTHGFFTGLGYKDLHARRVAARRFMEDGEEWTSEWSQGTRVKVGSFLVDNLMAVATVTRTGNDKTTGEEVSEEQPAFYHTYEYIRGHRLGVIRLNAQVAERIAKDSVRGMVHARHLPMLVKPKQWVSHTEGGYLYSKVPVMRYKESVEQAAYLRRAADLGHVELVFASLDVLGSTPWKINAPIFDVVLKVWNSGARMPKIPPAVYDQPEPERPPNYDTDQKAKLVYLTRQKMYTSEKANNHSERYTFYLPHNLDFRGRAYPIPPHLSHIGDDLSRGLMKFAEAEGKPLGERGLRWLKIHLANLYGYDKASFDDRAVFADEHLAEIYDSANNPLEASFVGSRWWTKADDPWQCLATCMELRDALDSPNPLEFVSTLPVHQDGTCNGLQHYAALGGDQKGAQQVNLDVADRPADVYTHVAEMVKEQLRKDIEAGNAAAKKLDGKITRKVVKQTVMTTVYGVTFIGAREQIERQLKDRGDLQAEDCWECASYLAKAVLRSIGDLFSGAKSIQTWLNVCARIISKAIPNDRLHEALTREGNKPHRISKEQMSSVIWTTPMGMPIVQPYRQIKRRQVHTSLQSVFISDPNVPATVNSTKQASAFPPNFIHSLDATHMMLTALECTTRSITFASVHDSYWTHAFSVRQFKERYKDHKVPFASIRTIRDADVQQAAEKIYQKLVDADDLRTQRPFKEAAEVAAADDDEEIAEDAPSPTRKRRLRKPKDINYDDANELRHMCFPVADLIPPVPQKGGFDVSKIKKSLYFFS</sequence>
<dbReference type="Gene3D" id="1.10.150.20">
    <property type="entry name" value="5' to 3' exonuclease, C-terminal subdomain"/>
    <property type="match status" value="1"/>
</dbReference>
<comment type="function">
    <text evidence="10">DNA-dependent RNA polymerase catalyzes the transcription of DNA into RNA using the four ribonucleoside triphosphates as substrates.</text>
</comment>
<dbReference type="PROSITE" id="PS00900">
    <property type="entry name" value="RNA_POL_PHAGE_1"/>
    <property type="match status" value="1"/>
</dbReference>
<feature type="domain" description="DNA-directed RNA polymerase N-terminal" evidence="12">
    <location>
        <begin position="375"/>
        <end position="695"/>
    </location>
</feature>
<evidence type="ECO:0000256" key="7">
    <source>
        <dbReference type="ARBA" id="ARBA00023128"/>
    </source>
</evidence>
<keyword evidence="4 10" id="KW-0808">Transferase</keyword>
<evidence type="ECO:0000313" key="13">
    <source>
        <dbReference type="EMBL" id="TCD61720.1"/>
    </source>
</evidence>
<dbReference type="Proteomes" id="UP000292702">
    <property type="component" value="Unassembled WGS sequence"/>
</dbReference>
<feature type="region of interest" description="Disordered" evidence="11">
    <location>
        <begin position="1215"/>
        <end position="1241"/>
    </location>
</feature>
<dbReference type="SMART" id="SM01311">
    <property type="entry name" value="RPOL_N"/>
    <property type="match status" value="1"/>
</dbReference>
<dbReference type="InterPro" id="IPR046950">
    <property type="entry name" value="DNA-dir_Rpol_C_phage-type"/>
</dbReference>
<feature type="compositionally biased region" description="Low complexity" evidence="11">
    <location>
        <begin position="32"/>
        <end position="54"/>
    </location>
</feature>
<dbReference type="EC" id="2.7.7.6" evidence="10"/>